<accession>A0ABT7U8B2</accession>
<dbReference type="Proteomes" id="UP001228403">
    <property type="component" value="Unassembled WGS sequence"/>
</dbReference>
<evidence type="ECO:0000313" key="2">
    <source>
        <dbReference type="EMBL" id="MDM8146091.1"/>
    </source>
</evidence>
<feature type="signal peptide" evidence="1">
    <location>
        <begin position="1"/>
        <end position="18"/>
    </location>
</feature>
<organism evidence="2 3">
    <name type="scientific">Bacteroides eggerthii</name>
    <dbReference type="NCBI Taxonomy" id="28111"/>
    <lineage>
        <taxon>Bacteria</taxon>
        <taxon>Pseudomonadati</taxon>
        <taxon>Bacteroidota</taxon>
        <taxon>Bacteroidia</taxon>
        <taxon>Bacteroidales</taxon>
        <taxon>Bacteroidaceae</taxon>
        <taxon>Bacteroides</taxon>
    </lineage>
</organism>
<keyword evidence="3" id="KW-1185">Reference proteome</keyword>
<evidence type="ECO:0000256" key="1">
    <source>
        <dbReference type="SAM" id="SignalP"/>
    </source>
</evidence>
<protein>
    <recommendedName>
        <fullName evidence="4">DUF4369 domain-containing protein</fullName>
    </recommendedName>
</protein>
<evidence type="ECO:0008006" key="4">
    <source>
        <dbReference type="Google" id="ProtNLM"/>
    </source>
</evidence>
<gene>
    <name evidence="2" type="ORF">QUW02_09195</name>
</gene>
<proteinExistence type="predicted"/>
<name>A0ABT7U8B2_9BACE</name>
<reference evidence="2 3" key="1">
    <citation type="submission" date="2023-06" db="EMBL/GenBank/DDBJ databases">
        <authorList>
            <person name="Zeman M."/>
            <person name="Kubasova T."/>
            <person name="Jahodarova E."/>
            <person name="Nykrynova M."/>
            <person name="Rychlik I."/>
        </authorList>
    </citation>
    <scope>NUCLEOTIDE SEQUENCE [LARGE SCALE GENOMIC DNA]</scope>
    <source>
        <strain evidence="2 3">ET4</strain>
    </source>
</reference>
<comment type="caution">
    <text evidence="2">The sequence shown here is derived from an EMBL/GenBank/DDBJ whole genome shotgun (WGS) entry which is preliminary data.</text>
</comment>
<keyword evidence="1" id="KW-0732">Signal</keyword>
<reference evidence="3" key="2">
    <citation type="submission" date="2023-07" db="EMBL/GenBank/DDBJ databases">
        <title>Identification and characterization of horizontal gene transfer across gut microbiota members of farm animals based on homology search.</title>
        <authorList>
            <person name="Schwarzerova J."/>
            <person name="Nykrynova M."/>
            <person name="Jureckova K."/>
            <person name="Cejkova D."/>
            <person name="Rychlik I."/>
        </authorList>
    </citation>
    <scope>NUCLEOTIDE SEQUENCE [LARGE SCALE GENOMIC DNA]</scope>
    <source>
        <strain evidence="3">ET4</strain>
    </source>
</reference>
<feature type="chain" id="PRO_5045211173" description="DUF4369 domain-containing protein" evidence="1">
    <location>
        <begin position="19"/>
        <end position="268"/>
    </location>
</feature>
<sequence length="268" mass="31411">MKIYYTIILMFLFQTAMGQTMSDSIVFHGKIVNDGILYNIGFILSIKNNPKFGSPIVGLDSSEFFVQCVRGDTLVLKTMASPYSYSVEFVAKDTIQQNIHVWGFPNSCKEWYFEQKYTTISLPIKYGINRSDLVGIYKHRKKKSYNDFYVTYDATIKLKSDSTFEFMEIRDEWDIIGVTYHTGKWEIKRDTIICRTVPELYPPIVQERYRGQVLHFYGGGWEDDKQKAIEKGIVYKFLIQKKGLIYKDRKDRDIYRKVKQSVTTKDSI</sequence>
<evidence type="ECO:0000313" key="3">
    <source>
        <dbReference type="Proteomes" id="UP001228403"/>
    </source>
</evidence>
<dbReference type="EMBL" id="JAUDCF010000022">
    <property type="protein sequence ID" value="MDM8146091.1"/>
    <property type="molecule type" value="Genomic_DNA"/>
</dbReference>